<evidence type="ECO:0000313" key="3">
    <source>
        <dbReference type="Proteomes" id="UP000277579"/>
    </source>
</evidence>
<evidence type="ECO:0000313" key="2">
    <source>
        <dbReference type="EMBL" id="RKS25726.1"/>
    </source>
</evidence>
<keyword evidence="3" id="KW-1185">Reference proteome</keyword>
<dbReference type="RefSeq" id="WP_121375103.1">
    <property type="nucleotide sequence ID" value="NZ_RBLC01000001.1"/>
</dbReference>
<evidence type="ECO:0008006" key="4">
    <source>
        <dbReference type="Google" id="ProtNLM"/>
    </source>
</evidence>
<keyword evidence="1" id="KW-0472">Membrane</keyword>
<dbReference type="OrthoDB" id="1451346at2"/>
<accession>A0A495MIC5</accession>
<dbReference type="AlphaFoldDB" id="A0A495MIC5"/>
<gene>
    <name evidence="2" type="ORF">CLV94_0768</name>
</gene>
<feature type="transmembrane region" description="Helical" evidence="1">
    <location>
        <begin position="124"/>
        <end position="143"/>
    </location>
</feature>
<feature type="transmembrane region" description="Helical" evidence="1">
    <location>
        <begin position="87"/>
        <end position="112"/>
    </location>
</feature>
<keyword evidence="1" id="KW-0812">Transmembrane</keyword>
<dbReference type="EMBL" id="RBLC01000001">
    <property type="protein sequence ID" value="RKS25726.1"/>
    <property type="molecule type" value="Genomic_DNA"/>
</dbReference>
<evidence type="ECO:0000256" key="1">
    <source>
        <dbReference type="SAM" id="Phobius"/>
    </source>
</evidence>
<dbReference type="Proteomes" id="UP000277579">
    <property type="component" value="Unassembled WGS sequence"/>
</dbReference>
<name>A0A495MIC5_9FLAO</name>
<protein>
    <recommendedName>
        <fullName evidence="4">GTP-binding protein</fullName>
    </recommendedName>
</protein>
<organism evidence="2 3">
    <name type="scientific">Flavobacterium endophyticum</name>
    <dbReference type="NCBI Taxonomy" id="1540163"/>
    <lineage>
        <taxon>Bacteria</taxon>
        <taxon>Pseudomonadati</taxon>
        <taxon>Bacteroidota</taxon>
        <taxon>Flavobacteriia</taxon>
        <taxon>Flavobacteriales</taxon>
        <taxon>Flavobacteriaceae</taxon>
        <taxon>Flavobacterium</taxon>
    </lineage>
</organism>
<keyword evidence="1" id="KW-1133">Transmembrane helix</keyword>
<comment type="caution">
    <text evidence="2">The sequence shown here is derived from an EMBL/GenBank/DDBJ whole genome shotgun (WGS) entry which is preliminary data.</text>
</comment>
<reference evidence="2 3" key="1">
    <citation type="submission" date="2018-10" db="EMBL/GenBank/DDBJ databases">
        <title>Genomic Encyclopedia of Archaeal and Bacterial Type Strains, Phase II (KMG-II): from individual species to whole genera.</title>
        <authorList>
            <person name="Goeker M."/>
        </authorList>
    </citation>
    <scope>NUCLEOTIDE SEQUENCE [LARGE SCALE GENOMIC DNA]</scope>
    <source>
        <strain evidence="2 3">DSM 29537</strain>
    </source>
</reference>
<proteinExistence type="predicted"/>
<sequence>MDFDKNIKLRPKFEQFSPKTIDEIKLSYEKVKTFESEDFKFKDAGNHIWLGVGLFRREYWSPSLHIELDMYEDGRTYVKGMFGPDPVLWFIFLAMHFIVGGLFILFGIIAYSKWTFSQSNEFDLVVMFALLNAWLLLYFIARLNRKKGATQMRELLSLANKIIA</sequence>